<dbReference type="Pfam" id="PF01826">
    <property type="entry name" value="TIL"/>
    <property type="match status" value="1"/>
</dbReference>
<evidence type="ECO:0000256" key="2">
    <source>
        <dbReference type="ARBA" id="ARBA00022690"/>
    </source>
</evidence>
<evidence type="ECO:0000259" key="6">
    <source>
        <dbReference type="Pfam" id="PF01826"/>
    </source>
</evidence>
<organism evidence="7 8">
    <name type="scientific">Zophobas morio</name>
    <dbReference type="NCBI Taxonomy" id="2755281"/>
    <lineage>
        <taxon>Eukaryota</taxon>
        <taxon>Metazoa</taxon>
        <taxon>Ecdysozoa</taxon>
        <taxon>Arthropoda</taxon>
        <taxon>Hexapoda</taxon>
        <taxon>Insecta</taxon>
        <taxon>Pterygota</taxon>
        <taxon>Neoptera</taxon>
        <taxon>Endopterygota</taxon>
        <taxon>Coleoptera</taxon>
        <taxon>Polyphaga</taxon>
        <taxon>Cucujiformia</taxon>
        <taxon>Tenebrionidae</taxon>
        <taxon>Zophobas</taxon>
    </lineage>
</organism>
<keyword evidence="8" id="KW-1185">Reference proteome</keyword>
<keyword evidence="3" id="KW-0722">Serine protease inhibitor</keyword>
<evidence type="ECO:0000313" key="7">
    <source>
        <dbReference type="EMBL" id="KAJ3652856.1"/>
    </source>
</evidence>
<evidence type="ECO:0000256" key="1">
    <source>
        <dbReference type="ARBA" id="ARBA00007611"/>
    </source>
</evidence>
<dbReference type="Gene3D" id="2.10.25.10">
    <property type="entry name" value="Laminin"/>
    <property type="match status" value="1"/>
</dbReference>
<dbReference type="InterPro" id="IPR036084">
    <property type="entry name" value="Ser_inhib-like_sf"/>
</dbReference>
<dbReference type="SUPFAM" id="SSF57567">
    <property type="entry name" value="Serine protease inhibitors"/>
    <property type="match status" value="1"/>
</dbReference>
<sequence length="77" mass="7878">MKVTLGAVVLLALVAIAWGRPQCGPNEVHTSCGSVCDPTCANKHPSGACTLQCVIGCVCKKGFLKNGQGQCVPPHAC</sequence>
<evidence type="ECO:0000256" key="5">
    <source>
        <dbReference type="SAM" id="SignalP"/>
    </source>
</evidence>
<dbReference type="PANTHER" id="PTHR23259:SF82">
    <property type="entry name" value="SERINE PROTEASE INHIBITOR 1 PROTEIN"/>
    <property type="match status" value="1"/>
</dbReference>
<feature type="chain" id="PRO_5041373671" description="TIL domain-containing protein" evidence="5">
    <location>
        <begin position="20"/>
        <end position="77"/>
    </location>
</feature>
<keyword evidence="4" id="KW-1015">Disulfide bond</keyword>
<dbReference type="CDD" id="cd19941">
    <property type="entry name" value="TIL"/>
    <property type="match status" value="1"/>
</dbReference>
<proteinExistence type="inferred from homology"/>
<dbReference type="PANTHER" id="PTHR23259">
    <property type="entry name" value="RIDDLE"/>
    <property type="match status" value="1"/>
</dbReference>
<evidence type="ECO:0000313" key="8">
    <source>
        <dbReference type="Proteomes" id="UP001168821"/>
    </source>
</evidence>
<comment type="similarity">
    <text evidence="1">Belongs to the serine protease inhibitor-like (TIL domain-containing) family.</text>
</comment>
<reference evidence="7" key="1">
    <citation type="journal article" date="2023" name="G3 (Bethesda)">
        <title>Whole genome assemblies of Zophobas morio and Tenebrio molitor.</title>
        <authorList>
            <person name="Kaur S."/>
            <person name="Stinson S.A."/>
            <person name="diCenzo G.C."/>
        </authorList>
    </citation>
    <scope>NUCLEOTIDE SEQUENCE</scope>
    <source>
        <strain evidence="7">QUZm001</strain>
    </source>
</reference>
<dbReference type="EMBL" id="JALNTZ010000005">
    <property type="protein sequence ID" value="KAJ3652856.1"/>
    <property type="molecule type" value="Genomic_DNA"/>
</dbReference>
<dbReference type="AlphaFoldDB" id="A0AA38IEU2"/>
<feature type="signal peptide" evidence="5">
    <location>
        <begin position="1"/>
        <end position="19"/>
    </location>
</feature>
<name>A0AA38IEU2_9CUCU</name>
<evidence type="ECO:0000256" key="4">
    <source>
        <dbReference type="ARBA" id="ARBA00023157"/>
    </source>
</evidence>
<evidence type="ECO:0000256" key="3">
    <source>
        <dbReference type="ARBA" id="ARBA00022900"/>
    </source>
</evidence>
<comment type="caution">
    <text evidence="7">The sequence shown here is derived from an EMBL/GenBank/DDBJ whole genome shotgun (WGS) entry which is preliminary data.</text>
</comment>
<dbReference type="InterPro" id="IPR051368">
    <property type="entry name" value="SerProtInhib-TIL_Domain"/>
</dbReference>
<dbReference type="Proteomes" id="UP001168821">
    <property type="component" value="Unassembled WGS sequence"/>
</dbReference>
<dbReference type="InterPro" id="IPR002919">
    <property type="entry name" value="TIL_dom"/>
</dbReference>
<protein>
    <recommendedName>
        <fullName evidence="6">TIL domain-containing protein</fullName>
    </recommendedName>
</protein>
<keyword evidence="2" id="KW-0646">Protease inhibitor</keyword>
<dbReference type="FunFam" id="2.10.25.10:FF:000055">
    <property type="entry name" value="alpha-tectorin isoform X1"/>
    <property type="match status" value="1"/>
</dbReference>
<keyword evidence="5" id="KW-0732">Signal</keyword>
<accession>A0AA38IEU2</accession>
<feature type="domain" description="TIL" evidence="6">
    <location>
        <begin position="23"/>
        <end position="77"/>
    </location>
</feature>
<dbReference type="GO" id="GO:0004867">
    <property type="term" value="F:serine-type endopeptidase inhibitor activity"/>
    <property type="evidence" value="ECO:0007669"/>
    <property type="project" value="UniProtKB-KW"/>
</dbReference>
<gene>
    <name evidence="7" type="ORF">Zmor_018786</name>
</gene>